<feature type="domain" description="DUF4817" evidence="1">
    <location>
        <begin position="5"/>
        <end position="58"/>
    </location>
</feature>
<dbReference type="Proteomes" id="UP001258017">
    <property type="component" value="Unassembled WGS sequence"/>
</dbReference>
<dbReference type="InterPro" id="IPR032135">
    <property type="entry name" value="DUF4817"/>
</dbReference>
<protein>
    <recommendedName>
        <fullName evidence="1">DUF4817 domain-containing protein</fullName>
    </recommendedName>
</protein>
<gene>
    <name evidence="2" type="ORF">KPH14_012171</name>
</gene>
<organism evidence="2 3">
    <name type="scientific">Odynerus spinipes</name>
    <dbReference type="NCBI Taxonomy" id="1348599"/>
    <lineage>
        <taxon>Eukaryota</taxon>
        <taxon>Metazoa</taxon>
        <taxon>Ecdysozoa</taxon>
        <taxon>Arthropoda</taxon>
        <taxon>Hexapoda</taxon>
        <taxon>Insecta</taxon>
        <taxon>Pterygota</taxon>
        <taxon>Neoptera</taxon>
        <taxon>Endopterygota</taxon>
        <taxon>Hymenoptera</taxon>
        <taxon>Apocrita</taxon>
        <taxon>Aculeata</taxon>
        <taxon>Vespoidea</taxon>
        <taxon>Vespidae</taxon>
        <taxon>Eumeninae</taxon>
        <taxon>Odynerus</taxon>
    </lineage>
</organism>
<dbReference type="PANTHER" id="PTHR47326:SF1">
    <property type="entry name" value="HTH PSQ-TYPE DOMAIN-CONTAINING PROTEIN"/>
    <property type="match status" value="1"/>
</dbReference>
<name>A0AAD9RDV6_9HYME</name>
<comment type="caution">
    <text evidence="2">The sequence shown here is derived from an EMBL/GenBank/DDBJ whole genome shotgun (WGS) entry which is preliminary data.</text>
</comment>
<dbReference type="Pfam" id="PF16087">
    <property type="entry name" value="DUF4817"/>
    <property type="match status" value="1"/>
</dbReference>
<proteinExistence type="predicted"/>
<dbReference type="Gene3D" id="1.10.10.60">
    <property type="entry name" value="Homeodomain-like"/>
    <property type="match status" value="1"/>
</dbReference>
<evidence type="ECO:0000313" key="3">
    <source>
        <dbReference type="Proteomes" id="UP001258017"/>
    </source>
</evidence>
<keyword evidence="3" id="KW-1185">Reference proteome</keyword>
<evidence type="ECO:0000259" key="1">
    <source>
        <dbReference type="Pfam" id="PF16087"/>
    </source>
</evidence>
<dbReference type="AlphaFoldDB" id="A0AAD9RDV6"/>
<reference evidence="2" key="2">
    <citation type="journal article" date="2023" name="Commun. Biol.">
        <title>Intrasexual cuticular hydrocarbon dimorphism in a wasp sheds light on hydrocarbon biosynthesis genes in Hymenoptera.</title>
        <authorList>
            <person name="Moris V.C."/>
            <person name="Podsiadlowski L."/>
            <person name="Martin S."/>
            <person name="Oeyen J.P."/>
            <person name="Donath A."/>
            <person name="Petersen M."/>
            <person name="Wilbrandt J."/>
            <person name="Misof B."/>
            <person name="Liedtke D."/>
            <person name="Thamm M."/>
            <person name="Scheiner R."/>
            <person name="Schmitt T."/>
            <person name="Niehuis O."/>
        </authorList>
    </citation>
    <scope>NUCLEOTIDE SEQUENCE</scope>
    <source>
        <strain evidence="2">GBR_01_08_01A</strain>
    </source>
</reference>
<evidence type="ECO:0000313" key="2">
    <source>
        <dbReference type="EMBL" id="KAK2577947.1"/>
    </source>
</evidence>
<reference evidence="2" key="1">
    <citation type="submission" date="2021-08" db="EMBL/GenBank/DDBJ databases">
        <authorList>
            <person name="Misof B."/>
            <person name="Oliver O."/>
            <person name="Podsiadlowski L."/>
            <person name="Donath A."/>
            <person name="Peters R."/>
            <person name="Mayer C."/>
            <person name="Rust J."/>
            <person name="Gunkel S."/>
            <person name="Lesny P."/>
            <person name="Martin S."/>
            <person name="Oeyen J.P."/>
            <person name="Petersen M."/>
            <person name="Panagiotis P."/>
            <person name="Wilbrandt J."/>
            <person name="Tanja T."/>
        </authorList>
    </citation>
    <scope>NUCLEOTIDE SEQUENCE</scope>
    <source>
        <strain evidence="2">GBR_01_08_01A</strain>
        <tissue evidence="2">Thorax + abdomen</tissue>
    </source>
</reference>
<sequence length="166" mass="19560">MAYYTTQERIELILIYGEAKRCVREAIRLYTERFPGRNSPSRSSYAKLVKKFEQTGSVINKNRPRCKTVTHETNVRSVIAAIDHNPHISLRQISRELDISKSSISRILKVQKFHPFHLSLHQDLHGNDFENRISFCQWALQQYQIDVAFFKKFYLRTKHFSPTMAT</sequence>
<dbReference type="PANTHER" id="PTHR47326">
    <property type="entry name" value="TRANSPOSABLE ELEMENT TC3 TRANSPOSASE-LIKE PROTEIN"/>
    <property type="match status" value="1"/>
</dbReference>
<dbReference type="EMBL" id="JAIFRP010000761">
    <property type="protein sequence ID" value="KAK2577947.1"/>
    <property type="molecule type" value="Genomic_DNA"/>
</dbReference>
<dbReference type="Pfam" id="PF13412">
    <property type="entry name" value="HTH_24"/>
    <property type="match status" value="1"/>
</dbReference>
<accession>A0AAD9RDV6</accession>